<evidence type="ECO:0000256" key="5">
    <source>
        <dbReference type="ARBA" id="ARBA00022691"/>
    </source>
</evidence>
<evidence type="ECO:0000259" key="20">
    <source>
        <dbReference type="PROSITE" id="PS50280"/>
    </source>
</evidence>
<feature type="region of interest" description="Disordered" evidence="18">
    <location>
        <begin position="341"/>
        <end position="427"/>
    </location>
</feature>
<evidence type="ECO:0000256" key="2">
    <source>
        <dbReference type="ARBA" id="ARBA00012183"/>
    </source>
</evidence>
<keyword evidence="7" id="KW-0677">Repeat</keyword>
<feature type="region of interest" description="Disordered" evidence="18">
    <location>
        <begin position="281"/>
        <end position="307"/>
    </location>
</feature>
<keyword evidence="25" id="KW-1185">Reference proteome</keyword>
<dbReference type="Pfam" id="PF00856">
    <property type="entry name" value="SET"/>
    <property type="match status" value="1"/>
</dbReference>
<dbReference type="GO" id="GO:0008270">
    <property type="term" value="F:zinc ion binding"/>
    <property type="evidence" value="ECO:0007669"/>
    <property type="project" value="UniProtKB-KW"/>
</dbReference>
<dbReference type="PROSITE" id="PS50868">
    <property type="entry name" value="POST_SET"/>
    <property type="match status" value="1"/>
</dbReference>
<feature type="domain" description="Post-SET" evidence="21">
    <location>
        <begin position="4444"/>
        <end position="4460"/>
    </location>
</feature>
<dbReference type="InterPro" id="IPR013083">
    <property type="entry name" value="Znf_RING/FYVE/PHD"/>
</dbReference>
<evidence type="ECO:0000313" key="24">
    <source>
        <dbReference type="EMBL" id="KPJ10807.1"/>
    </source>
</evidence>
<evidence type="ECO:0000256" key="10">
    <source>
        <dbReference type="ARBA" id="ARBA00022853"/>
    </source>
</evidence>
<keyword evidence="12" id="KW-0103">Bromodomain</keyword>
<dbReference type="GO" id="GO:0098687">
    <property type="term" value="C:chromosomal region"/>
    <property type="evidence" value="ECO:0007669"/>
    <property type="project" value="UniProtKB-ARBA"/>
</dbReference>
<dbReference type="InterPro" id="IPR019787">
    <property type="entry name" value="Znf_PHD-finger"/>
</dbReference>
<dbReference type="Gene3D" id="3.30.40.10">
    <property type="entry name" value="Zinc/RING finger domain, C3HC4 (zinc finger)"/>
    <property type="match status" value="2"/>
</dbReference>
<feature type="region of interest" description="Disordered" evidence="18">
    <location>
        <begin position="1238"/>
        <end position="1257"/>
    </location>
</feature>
<keyword evidence="15" id="KW-0539">Nucleus</keyword>
<dbReference type="Pfam" id="PF05964">
    <property type="entry name" value="FYRN"/>
    <property type="match status" value="1"/>
</dbReference>
<feature type="region of interest" description="Disordered" evidence="18">
    <location>
        <begin position="4020"/>
        <end position="4152"/>
    </location>
</feature>
<evidence type="ECO:0000256" key="12">
    <source>
        <dbReference type="ARBA" id="ARBA00023117"/>
    </source>
</evidence>
<feature type="compositionally biased region" description="Basic and acidic residues" evidence="18">
    <location>
        <begin position="674"/>
        <end position="693"/>
    </location>
</feature>
<feature type="domain" description="PHD-type" evidence="19">
    <location>
        <begin position="989"/>
        <end position="1050"/>
    </location>
</feature>
<dbReference type="Proteomes" id="UP000053240">
    <property type="component" value="Unassembled WGS sequence"/>
</dbReference>
<feature type="compositionally biased region" description="Basic and acidic residues" evidence="18">
    <location>
        <begin position="3990"/>
        <end position="4000"/>
    </location>
</feature>
<keyword evidence="5" id="KW-0949">S-adenosyl-L-methionine</keyword>
<feature type="domain" description="PHD-type" evidence="19">
    <location>
        <begin position="867"/>
        <end position="916"/>
    </location>
</feature>
<reference evidence="24 25" key="1">
    <citation type="journal article" date="2015" name="Nat. Commun.">
        <title>Outbred genome sequencing and CRISPR/Cas9 gene editing in butterflies.</title>
        <authorList>
            <person name="Li X."/>
            <person name="Fan D."/>
            <person name="Zhang W."/>
            <person name="Liu G."/>
            <person name="Zhang L."/>
            <person name="Zhao L."/>
            <person name="Fang X."/>
            <person name="Chen L."/>
            <person name="Dong Y."/>
            <person name="Chen Y."/>
            <person name="Ding Y."/>
            <person name="Zhao R."/>
            <person name="Feng M."/>
            <person name="Zhu Y."/>
            <person name="Feng Y."/>
            <person name="Jiang X."/>
            <person name="Zhu D."/>
            <person name="Xiang H."/>
            <person name="Feng X."/>
            <person name="Li S."/>
            <person name="Wang J."/>
            <person name="Zhang G."/>
            <person name="Kronforst M.R."/>
            <person name="Wang W."/>
        </authorList>
    </citation>
    <scope>NUCLEOTIDE SEQUENCE [LARGE SCALE GENOMIC DNA]</scope>
    <source>
        <strain evidence="24">Ya'a_city_454_Pm</strain>
        <tissue evidence="24">Whole body</tissue>
    </source>
</reference>
<evidence type="ECO:0000256" key="18">
    <source>
        <dbReference type="SAM" id="MobiDB-lite"/>
    </source>
</evidence>
<dbReference type="PROSITE" id="PS50016">
    <property type="entry name" value="ZF_PHD_2"/>
    <property type="match status" value="2"/>
</dbReference>
<dbReference type="SUPFAM" id="SSF82199">
    <property type="entry name" value="SET domain"/>
    <property type="match status" value="1"/>
</dbReference>
<evidence type="ECO:0000259" key="21">
    <source>
        <dbReference type="PROSITE" id="PS50868"/>
    </source>
</evidence>
<dbReference type="SMART" id="SM00249">
    <property type="entry name" value="PHD"/>
    <property type="match status" value="4"/>
</dbReference>
<feature type="compositionally biased region" description="Basic and acidic residues" evidence="18">
    <location>
        <begin position="293"/>
        <end position="305"/>
    </location>
</feature>
<dbReference type="InterPro" id="IPR047219">
    <property type="entry name" value="KMT2A_2B_SET"/>
</dbReference>
<dbReference type="SMART" id="SM00542">
    <property type="entry name" value="FYRC"/>
    <property type="match status" value="1"/>
</dbReference>
<dbReference type="GO" id="GO:0045893">
    <property type="term" value="P:positive regulation of DNA-templated transcription"/>
    <property type="evidence" value="ECO:0007669"/>
    <property type="project" value="TreeGrafter"/>
</dbReference>
<dbReference type="FunFam" id="2.170.270.10:FF:000004">
    <property type="entry name" value="Histone-lysine N-methyltransferase"/>
    <property type="match status" value="1"/>
</dbReference>
<dbReference type="InterPro" id="IPR019786">
    <property type="entry name" value="Zinc_finger_PHD-type_CS"/>
</dbReference>
<accession>A0A194QZC3</accession>
<keyword evidence="14" id="KW-0804">Transcription</keyword>
<feature type="compositionally biased region" description="Polar residues" evidence="18">
    <location>
        <begin position="347"/>
        <end position="361"/>
    </location>
</feature>
<dbReference type="InterPro" id="IPR046341">
    <property type="entry name" value="SET_dom_sf"/>
</dbReference>
<dbReference type="GO" id="GO:0032259">
    <property type="term" value="P:methylation"/>
    <property type="evidence" value="ECO:0007669"/>
    <property type="project" value="UniProtKB-KW"/>
</dbReference>
<sequence>MGRSRFPGKPLKFQNRKRISVLSGTVYHETAQENHPAARSSGGNDFTGEKEEEEKKESNNENEENSTSENKVTEETQKNKKEPQENGGDKSKSPVRTRSQNKMEPSKGDKPKPVKKTVTFGTVESCEDIFLPLKKVPIKHHAPLVSIIKKKSSLKQTEYSTFNSILKPAKLTDLSSKSSIEQQEGYLRKNLNPLSKPMNKFSQFSESRCISPPPRNISPMDRETGNSKFVLPIRSAHSSRVIKPNKRFIDGEEHITGSNAISSGKVLKKPKLKRLVFNNLHDNDDSLDEEGDVEKSENEKNRDKNLLSTSNLFKDKITTSFSNINTGNRKSLRDLFSFEKDSECSPDENSNVENLEKLQTNETKEERTGHAMRKLMDISDASTSPSTSSGSESEDSWESESPAGSGDEEERPASSSPEKDKSTASQLLRGKVIIREARLQLNTTTPSNMGLDGPFSTVAPVSSQNPPTTVTCGVCGAVRFYRFVKQARKFGIYSCESCRKFISKMLKKEKMSHRTGPVVMQCLKGEGNCHVPPIVRSQQWKLLRCTNKTRCPACWLKMCLKAFQVPPNIRASLTAMLPPHMRAGTKASVPMTQANPLRIASNTTTQPMFTALTTNENENTKLFGTLKVTKKPSEEVEKQEEKVQKETKEAEDTNEDFINNRKRRLTRVKVRKKDKSDGKQTEDPKRQKMELKGPRVKHVCRSASIVLGQPIATFPTQEEKDKPDKSLSSDDDSTALPVDKENGAPDMSGGESENDTEKTLQIVPEVVINKDPDTEIVVESKKRKVEVPIAKSQTKVESSEDETVMDLVPKKTIQKPYTNITNIRGRSQKCGQNRPELICVDFWESYDPDEVCSTGFGLIGTAPFTVARLCFLCGSAGNEKMLVCSSCCEWYHSWCAEDAGRGEGGGDWTCARCVACAACSRSAARLRYRSCARHHHAACLVPAPPDHRSDWPQICSACLKCKSCDSNRVNKFVGSLPFCRPCFKLRQKGNYCPLCQACYRDNDFDSKMMECGWCARWVHASCEGLSGEGYQLLSALPPSIEYICCKCMPHDPPWRKMLTEHLKAKLLHLLKQLAKNKKACALLKLTPHKNTPVPNKPYRLMSPQAIRKLHFDTGDESMKTTETKVYRNTARGRRNNPTQNKFDEANASQNIWHCSSLFTDVEMEKEDMPHTTHRVVNLQEPLMQNKEICFSTGLYNNKTEFTASCVEVHDNFPPQVKTEKAMAMLPTSIHDDKYEAISDDDEPVNTFPQDRSEPDLSPALIRQPDLLNEDASENDLSRLISPSLLDIKRRVNSDEYISLKDFNHDMKDVIVRTSNDDLQTIYKELFFETFPWFDCDNNCLQPNLEVEGEQDDTESLKEHEMSDNKGVNRKEQSIEKPLDQIVPKLESEGTKAEEDLLEFYPIVDSRTCVLCKVVGDGSPAMEGRLLYCGQNDWIHANCALWSAEVFEEIDGSLQNVHSAISRGKMIKCASCEVKGASVGCCAKNCSETYHYSCARKDSCAFMDDKRVFCPTHGKDVPKKSLQKDADFELTRPVYVELDKKKKRYSEINKVQFLMGSLTVHSLGKIVPSVSDYEDFLMPVDFSCTRLFWSCKKPSKIVRYTIKTKLILAEPLPGYDFGVNITVDHTMDVQIVERAIAEIGAWHQSLETRSKTVLMLKNDKSPIKFGNSVTLEDLAVKQVVEHLLDNVCKQEQQDEEEPQNTADLLPPEVKDAIFEDLNHDLLDGISMQDIFPKLMSYEDLVAMDLKNEFYGAISQSDDKSDSRSTDFIDELLNARLESGNKELKRSKSEMLLQNHNLKSLTTGRGQQRSTSLTWNNKFDTSLLSSTIKRCKIGKSSTVTGKLSPVQRVALTESTLEPIKENEGSSNVDKKNKPGNVANTSNICEEAPHSSGVNYRTTTTSKPKDDNSNDKTDKSEGYYPDVIDFYTKIHCSPISQLDGAADWSGSESTCSSRPSSPRDEDFTPIQQLDGAEDHTGNDNMQRNHSNQFLYRASGTESTYTVTIAGNAISGQPELVMRPLDDNSGAPGQLEQLVRCDRCQCTYRNKESYDRHVPSCDMISTSESESENPKSPENRTLTTLQNAFQGAFAQPMIIHTGVVSGTENSVKAEGISARRTSINTRQITINGTIVETPSPGPTNEMTMTITEQMKSGTVIFDQSKTTNVQVSANQQVLSSPQIVVTPQMLLPPKTSTTAGQKMMTPQIITQPGILPYNICVKPGNGNANIQQIQGSADMTQLLSGAGGIQVISSNSNQVLTIPSNQTGNITPIIQGKNQVTNFPNMASASSIALPVNSIQGMPNTSIIQNIQPMIRPQIQGNPTIVVPAMTAQRLTSPNSQKQHIILPGTNQKSPKKQPPPVQPKPMFHAANRGRGRPMPKPTTIKRQTKLEKTFTTINQSPLGPGNTVIQLQTNNQTGQPSIIVQPVANQNIMSAYVEALSQQQNQNMQYIATIAPQGDFKTGPTQFISQGGLMPQTFQIQQTESGGLVAVPSGGIPVLLPQGNVGILPQAIQQGATILPQGTIQAQGIISQGPNGHTILPQAIHTQNGTTIIPQGAIQGLAPGTITSQTATLLPNNTLQTAGATVVPQSGIGNGQTTIIPNAALPSQGNTLISSTPGATIIPQGTLLPQFCNDQVLLGSTPTLEMVTDPSGCMYLTTTQPVYYGLETIVQNTVMSSQQFVSTAMQGVLAQNSSFSATTTQVFQASKIEPIVEVPTGYVVVNNVGESVSSQAASSTPNVVTAHTVQSTPQTIKTVKTSVPNLTLQPLPDKQSNNNNNRQTPKVIQMSAAPITVGSQSGIGNLMTGRHTINPITSQIHGMSISNSVQNMQKTNMSKSNNLTMSPNVTLVSSTGQPLMAISQSMPNSGSSFSMQPIPLSQPIVSSSIAPSSNKNNIKIENSHVIEISGNLQDNSNCTSLPTISVTQSIKSPTPWRLNQNNNDNKIELQNISLKSNHSTNNSGMNVQNNISGRQISHNEPDKINQNCMMSIQNNGNTISSGNLHSHQFESSINVSHHSSSHSSSNNVIQITAGNIYPPSSVMNSNFNADTAMKLSKINALSKTEDGHMNFNQEIMASHSHQHPHNDKTFQNIGNNDKHNSEGINNQMNIHKLSSCQVAGNMGNSPSISIIPHVIRPQMQNNQNPMSASNNANQMCSISNSSHGQVQILNSASNSMQNINMSCQESTNNRMNIAVSSDNSLHHNNQQHDISNSMLNNSNLNHGNMTMMGHDNNQHSPANQIHIMNGQIQHNRQLDNNQMQAMNQGSSNRSFHDNIIGTQQNHNQSNMLSNRSTPDNNNLMNQSMNMHNLSNNHSMNRSELNDLNHLHMNQTLTNMNNMQNNRMMMDNMQSHAINNLNHQMHSNRPMDNMHNQQMHSMQQMSHHMNSSSRNQIDNNMHMNQQNMNMQQNRQMDNMHHHQHPMSNVMQIQNNRQHIDSNMMNMHQHVSNQMHNRQQMDNSMGMHHMSGNTTSMNIGSSIDNTTNLQGMHTNRHDNGAMSMQNLNSMNQIQNNRNSMEHSSLMQHHINNMNSINTMNMHNNINNSMQITNSNHQSLTNSLMHGPNIPDIKNDMQNSCSGSCSNNSQQFTNSQSSFEMCSNINTSNNLNMASGNMIHGMNVNNSNLSNNMMMSSTSNNMYGANSQNNLTGHDMLMNCNNANNLMTGNNNHMIMNNSQPHSNSTQHLGNQVPNNTQININSCSLSSNNSTQNINNMDNPINRPNITVNETPKFQQEPIRGKNIMGPPPNPNVPHNNINNDCAKVNIVANDKQNHTISVNNQMGYMQMNSQNNRVINLPERNRMNNTNIENSINTHVPQQHNIRVVTNNSNNNVGSIATEPNLGFQQKTENNSTMINVPFQAIPNSAPMNINVNSSNNTVNITVQNNLVDPKIASKAATDINFPLQANNNLLQNQNNSNSNMICIPVQQNSTINLPSQNSTSITLPKAPPTQQSGIPTNVVNPMSMRPMNRVLPLHRDGQSKSSKAASTSKTPSVPKQRPATQVSHDMPDLSVKEETIDSDLEKAIEESKRMLELERAKREKEERDAARAIQLSTKLNQATTSGASGTSETRNNEPIVTVGQMASLPSLDSDMDVEPPKVLTEKDTNRSLQSKMTNAPTKLMKRPLNDKKTESEPTVTKKHSKFSKGQENKTAQPKQAPDPPKDDGPKLIYEVTSEDGFSYSSASLTDLWSKVIEAVQNARKQSGMPLIQYNLPSTLSGAHLLGLNNNALRYLIEQLPGASRCTKYKIRQGRPLSSWDNNLDLSEGFKESPWGSARTGPVARKPNHDMFSWMASPFREEPPPFGGQESESLISRRLATLPPAMRFRQLKETSKASVGVYRSHIHGRGLFCKRDIEEGDMVIEYAGEVIRAVLADQREKRYEATSGRRGVGGCYMFRIDDNLVVDATLKGNAARFINHSCDPNCYSRVVDIHGHKHILIFALRRITVGEELTYDYKFPFEEVKIPCTCGAKKCRKYLN</sequence>
<proteinExistence type="predicted"/>
<keyword evidence="9" id="KW-0862">Zinc</keyword>
<feature type="compositionally biased region" description="Basic and acidic residues" evidence="18">
    <location>
        <begin position="47"/>
        <end position="59"/>
    </location>
</feature>
<dbReference type="EMBL" id="KQ460930">
    <property type="protein sequence ID" value="KPJ10807.1"/>
    <property type="molecule type" value="Genomic_DNA"/>
</dbReference>
<evidence type="ECO:0000256" key="6">
    <source>
        <dbReference type="ARBA" id="ARBA00022723"/>
    </source>
</evidence>
<keyword evidence="8 17" id="KW-0863">Zinc-finger</keyword>
<dbReference type="FunCoup" id="A0A194QZC3">
    <property type="interactions" value="1199"/>
</dbReference>
<keyword evidence="6" id="KW-0479">Metal-binding</keyword>
<dbReference type="InterPro" id="IPR001628">
    <property type="entry name" value="Znf_hrmn_rcpt"/>
</dbReference>
<feature type="compositionally biased region" description="Basic and acidic residues" evidence="18">
    <location>
        <begin position="717"/>
        <end position="728"/>
    </location>
</feature>
<dbReference type="EC" id="2.1.1.355" evidence="2"/>
<feature type="domain" description="Nuclear receptor" evidence="22">
    <location>
        <begin position="469"/>
        <end position="571"/>
    </location>
</feature>
<feature type="compositionally biased region" description="Basic and acidic residues" evidence="18">
    <location>
        <begin position="71"/>
        <end position="92"/>
    </location>
</feature>
<dbReference type="GO" id="GO:0005700">
    <property type="term" value="C:polytene chromosome"/>
    <property type="evidence" value="ECO:0007669"/>
    <property type="project" value="UniProtKB-ARBA"/>
</dbReference>
<feature type="domain" description="SET" evidence="20">
    <location>
        <begin position="4317"/>
        <end position="4438"/>
    </location>
</feature>
<feature type="compositionally biased region" description="Basic and acidic residues" evidence="18">
    <location>
        <begin position="362"/>
        <end position="377"/>
    </location>
</feature>
<dbReference type="PROSITE" id="PS50280">
    <property type="entry name" value="SET"/>
    <property type="match status" value="1"/>
</dbReference>
<evidence type="ECO:0000313" key="25">
    <source>
        <dbReference type="Proteomes" id="UP000053240"/>
    </source>
</evidence>
<name>A0A194QZC3_PAPMA</name>
<dbReference type="Pfam" id="PF05965">
    <property type="entry name" value="FYRC"/>
    <property type="match status" value="1"/>
</dbReference>
<feature type="compositionally biased region" description="Polar residues" evidence="18">
    <location>
        <begin position="4091"/>
        <end position="4101"/>
    </location>
</feature>
<keyword evidence="13" id="KW-0238">DNA-binding</keyword>
<dbReference type="GO" id="GO:0043565">
    <property type="term" value="F:sequence-specific DNA binding"/>
    <property type="evidence" value="ECO:0007669"/>
    <property type="project" value="InterPro"/>
</dbReference>
<dbReference type="STRING" id="76193.A0A194QZC3"/>
<feature type="region of interest" description="Disordered" evidence="18">
    <location>
        <begin position="24"/>
        <end position="116"/>
    </location>
</feature>
<feature type="compositionally biased region" description="Basic and acidic residues" evidence="18">
    <location>
        <begin position="631"/>
        <end position="651"/>
    </location>
</feature>
<dbReference type="KEGG" id="pmac:106715470"/>
<feature type="domain" description="PHD-type" evidence="23">
    <location>
        <begin position="1405"/>
        <end position="1513"/>
    </location>
</feature>
<dbReference type="SMART" id="SM00317">
    <property type="entry name" value="SET"/>
    <property type="match status" value="1"/>
</dbReference>
<evidence type="ECO:0000256" key="7">
    <source>
        <dbReference type="ARBA" id="ARBA00022737"/>
    </source>
</evidence>
<evidence type="ECO:0000256" key="11">
    <source>
        <dbReference type="ARBA" id="ARBA00023015"/>
    </source>
</evidence>
<gene>
    <name evidence="24" type="ORF">RR48_07813</name>
</gene>
<dbReference type="OrthoDB" id="308383at2759"/>
<evidence type="ECO:0000259" key="23">
    <source>
        <dbReference type="PROSITE" id="PS51805"/>
    </source>
</evidence>
<dbReference type="GO" id="GO:0042800">
    <property type="term" value="F:histone H3K4 methyltransferase activity"/>
    <property type="evidence" value="ECO:0007669"/>
    <property type="project" value="TreeGrafter"/>
</dbReference>
<feature type="compositionally biased region" description="Low complexity" evidence="18">
    <location>
        <begin position="4043"/>
        <end position="4052"/>
    </location>
</feature>
<dbReference type="PANTHER" id="PTHR45838:SF4">
    <property type="entry name" value="HISTONE-LYSINE N-METHYLTRANSFERASE TRITHORAX"/>
    <property type="match status" value="1"/>
</dbReference>
<feature type="region of interest" description="Disordered" evidence="18">
    <location>
        <begin position="1937"/>
        <end position="1980"/>
    </location>
</feature>
<feature type="region of interest" description="Disordered" evidence="18">
    <location>
        <begin position="1347"/>
        <end position="1369"/>
    </location>
</feature>
<feature type="compositionally biased region" description="Basic and acidic residues" evidence="18">
    <location>
        <begin position="1900"/>
        <end position="1914"/>
    </location>
</feature>
<evidence type="ECO:0000256" key="8">
    <source>
        <dbReference type="ARBA" id="ARBA00022771"/>
    </source>
</evidence>
<dbReference type="PROSITE" id="PS51542">
    <property type="entry name" value="FYRN"/>
    <property type="match status" value="1"/>
</dbReference>
<feature type="compositionally biased region" description="Low complexity" evidence="18">
    <location>
        <begin position="3964"/>
        <end position="3975"/>
    </location>
</feature>
<dbReference type="GO" id="GO:0003700">
    <property type="term" value="F:DNA-binding transcription factor activity"/>
    <property type="evidence" value="ECO:0007669"/>
    <property type="project" value="InterPro"/>
</dbReference>
<dbReference type="CDD" id="cd15508">
    <property type="entry name" value="PHD3_KMT2A_like"/>
    <property type="match status" value="1"/>
</dbReference>
<evidence type="ECO:0000256" key="16">
    <source>
        <dbReference type="ARBA" id="ARBA00071661"/>
    </source>
</evidence>
<feature type="compositionally biased region" description="Basic and acidic residues" evidence="18">
    <location>
        <begin position="1856"/>
        <end position="1870"/>
    </location>
</feature>
<dbReference type="Gene3D" id="3.30.160.360">
    <property type="match status" value="2"/>
</dbReference>
<evidence type="ECO:0000256" key="3">
    <source>
        <dbReference type="ARBA" id="ARBA00022603"/>
    </source>
</evidence>
<keyword evidence="3 24" id="KW-0489">Methyltransferase</keyword>
<dbReference type="CDD" id="cd15506">
    <property type="entry name" value="PHD1_KMT2A_like"/>
    <property type="match status" value="1"/>
</dbReference>
<feature type="region of interest" description="Disordered" evidence="18">
    <location>
        <begin position="2327"/>
        <end position="2375"/>
    </location>
</feature>
<feature type="compositionally biased region" description="Polar residues" evidence="18">
    <location>
        <begin position="3921"/>
        <end position="3945"/>
    </location>
</feature>
<dbReference type="PANTHER" id="PTHR45838">
    <property type="entry name" value="HISTONE-LYSINE-N-METHYLTRANSFERASE 2 KMT2 FAMILY MEMBER"/>
    <property type="match status" value="1"/>
</dbReference>
<evidence type="ECO:0000256" key="13">
    <source>
        <dbReference type="ARBA" id="ARBA00023125"/>
    </source>
</evidence>
<dbReference type="GO" id="GO:0035097">
    <property type="term" value="C:histone methyltransferase complex"/>
    <property type="evidence" value="ECO:0007669"/>
    <property type="project" value="TreeGrafter"/>
</dbReference>
<dbReference type="PROSITE" id="PS51030">
    <property type="entry name" value="NUCLEAR_REC_DBD_2"/>
    <property type="match status" value="1"/>
</dbReference>
<dbReference type="InterPro" id="IPR001965">
    <property type="entry name" value="Znf_PHD"/>
</dbReference>
<dbReference type="CDD" id="cd19170">
    <property type="entry name" value="SET_KMT2A_2B"/>
    <property type="match status" value="1"/>
</dbReference>
<feature type="compositionally biased region" description="Low complexity" evidence="18">
    <location>
        <begin position="1942"/>
        <end position="1953"/>
    </location>
</feature>
<dbReference type="SUPFAM" id="SSF57903">
    <property type="entry name" value="FYVE/PHD zinc finger"/>
    <property type="match status" value="2"/>
</dbReference>
<dbReference type="Pfam" id="PF13771">
    <property type="entry name" value="zf-HC5HC2H"/>
    <property type="match status" value="1"/>
</dbReference>
<feature type="compositionally biased region" description="Low complexity" evidence="18">
    <location>
        <begin position="379"/>
        <end position="391"/>
    </location>
</feature>
<feature type="region of interest" description="Disordered" evidence="18">
    <location>
        <begin position="3921"/>
        <end position="4000"/>
    </location>
</feature>
<evidence type="ECO:0000256" key="17">
    <source>
        <dbReference type="PROSITE-ProRule" id="PRU00146"/>
    </source>
</evidence>
<dbReference type="PROSITE" id="PS51543">
    <property type="entry name" value="FYRC"/>
    <property type="match status" value="1"/>
</dbReference>
<dbReference type="SMART" id="SM00541">
    <property type="entry name" value="FYRN"/>
    <property type="match status" value="1"/>
</dbReference>
<dbReference type="PROSITE" id="PS51805">
    <property type="entry name" value="EPHD"/>
    <property type="match status" value="1"/>
</dbReference>
<dbReference type="InterPro" id="IPR034732">
    <property type="entry name" value="EPHD"/>
</dbReference>
<keyword evidence="10" id="KW-0156">Chromatin regulator</keyword>
<feature type="region of interest" description="Disordered" evidence="18">
    <location>
        <begin position="1852"/>
        <end position="1915"/>
    </location>
</feature>
<dbReference type="PROSITE" id="PS01359">
    <property type="entry name" value="ZF_PHD_1"/>
    <property type="match status" value="1"/>
</dbReference>
<keyword evidence="11" id="KW-0805">Transcription regulation</keyword>
<feature type="region of interest" description="Disordered" evidence="18">
    <location>
        <begin position="204"/>
        <end position="223"/>
    </location>
</feature>
<dbReference type="Gene3D" id="2.170.270.10">
    <property type="entry name" value="SET domain"/>
    <property type="match status" value="1"/>
</dbReference>
<evidence type="ECO:0000256" key="4">
    <source>
        <dbReference type="ARBA" id="ARBA00022679"/>
    </source>
</evidence>
<dbReference type="InterPro" id="IPR003888">
    <property type="entry name" value="FYrich_N"/>
</dbReference>
<organism evidence="24 25">
    <name type="scientific">Papilio machaon</name>
    <name type="common">Old World swallowtail butterfly</name>
    <dbReference type="NCBI Taxonomy" id="76193"/>
    <lineage>
        <taxon>Eukaryota</taxon>
        <taxon>Metazoa</taxon>
        <taxon>Ecdysozoa</taxon>
        <taxon>Arthropoda</taxon>
        <taxon>Hexapoda</taxon>
        <taxon>Insecta</taxon>
        <taxon>Pterygota</taxon>
        <taxon>Neoptera</taxon>
        <taxon>Endopterygota</taxon>
        <taxon>Lepidoptera</taxon>
        <taxon>Glossata</taxon>
        <taxon>Ditrysia</taxon>
        <taxon>Papilionoidea</taxon>
        <taxon>Papilionidae</taxon>
        <taxon>Papilioninae</taxon>
        <taxon>Papilio</taxon>
    </lineage>
</organism>
<dbReference type="GO" id="GO:0140949">
    <property type="term" value="F:histone H3K9 trimethyltransferase activity"/>
    <property type="evidence" value="ECO:0007669"/>
    <property type="project" value="UniProtKB-EC"/>
</dbReference>
<evidence type="ECO:0000256" key="9">
    <source>
        <dbReference type="ARBA" id="ARBA00022833"/>
    </source>
</evidence>
<dbReference type="InParanoid" id="A0A194QZC3"/>
<dbReference type="FunFam" id="3.30.40.10:FF:000002">
    <property type="entry name" value="Histone-lysine N-methyltransferase"/>
    <property type="match status" value="1"/>
</dbReference>
<dbReference type="SMART" id="SM00508">
    <property type="entry name" value="PostSET"/>
    <property type="match status" value="1"/>
</dbReference>
<feature type="region of interest" description="Disordered" evidence="18">
    <location>
        <begin position="710"/>
        <end position="762"/>
    </location>
</feature>
<protein>
    <recommendedName>
        <fullName evidence="16">Histone-lysine N-methyltransferase trithorax</fullName>
        <ecNumber evidence="2">2.1.1.355</ecNumber>
    </recommendedName>
</protein>
<feature type="compositionally biased region" description="Basic and acidic residues" evidence="18">
    <location>
        <begin position="1354"/>
        <end position="1369"/>
    </location>
</feature>
<dbReference type="InterPro" id="IPR003616">
    <property type="entry name" value="Post-SET_dom"/>
</dbReference>
<keyword evidence="4 24" id="KW-0808">Transferase</keyword>
<feature type="compositionally biased region" description="Basic and acidic residues" evidence="18">
    <location>
        <begin position="4020"/>
        <end position="4031"/>
    </location>
</feature>
<feature type="region of interest" description="Disordered" evidence="18">
    <location>
        <begin position="631"/>
        <end position="696"/>
    </location>
</feature>
<evidence type="ECO:0000259" key="22">
    <source>
        <dbReference type="PROSITE" id="PS51030"/>
    </source>
</evidence>
<evidence type="ECO:0000256" key="15">
    <source>
        <dbReference type="ARBA" id="ARBA00023242"/>
    </source>
</evidence>
<dbReference type="InterPro" id="IPR001214">
    <property type="entry name" value="SET_dom"/>
</dbReference>
<evidence type="ECO:0000259" key="19">
    <source>
        <dbReference type="PROSITE" id="PS50016"/>
    </source>
</evidence>
<comment type="subcellular location">
    <subcellularLocation>
        <location evidence="1">Nucleus</location>
    </subcellularLocation>
</comment>
<dbReference type="InterPro" id="IPR011011">
    <property type="entry name" value="Znf_FYVE_PHD"/>
</dbReference>
<evidence type="ECO:0000256" key="1">
    <source>
        <dbReference type="ARBA" id="ARBA00004123"/>
    </source>
</evidence>
<evidence type="ECO:0000256" key="14">
    <source>
        <dbReference type="ARBA" id="ARBA00023163"/>
    </source>
</evidence>
<dbReference type="CDD" id="cd15664">
    <property type="entry name" value="ePHD_KMT2A_like"/>
    <property type="match status" value="1"/>
</dbReference>
<feature type="compositionally biased region" description="Polar residues" evidence="18">
    <location>
        <begin position="94"/>
        <end position="103"/>
    </location>
</feature>
<feature type="compositionally biased region" description="Basic residues" evidence="18">
    <location>
        <begin position="660"/>
        <end position="673"/>
    </location>
</feature>
<dbReference type="InterPro" id="IPR003889">
    <property type="entry name" value="FYrich_C"/>
</dbReference>